<dbReference type="AlphaFoldDB" id="A0A409XAV0"/>
<evidence type="ECO:0000313" key="2">
    <source>
        <dbReference type="Proteomes" id="UP000283269"/>
    </source>
</evidence>
<protein>
    <submittedName>
        <fullName evidence="1">Uncharacterized protein</fullName>
    </submittedName>
</protein>
<accession>A0A409XAV0</accession>
<sequence>MQRQHPLHTIHTLHHCAMSITALSARSRPYANANFALTLAHVVASMQVQRANPNAAGTESRTQQQLIPTIGVRTGIEVRAAAVATLAAEAGVGTGAGANAEPGEGFVVGFATGAGARVLAGVASTAATATLPAPLRQCLSTPSCPPCSYSPSSS</sequence>
<reference evidence="1 2" key="1">
    <citation type="journal article" date="2018" name="Evol. Lett.">
        <title>Horizontal gene cluster transfer increased hallucinogenic mushroom diversity.</title>
        <authorList>
            <person name="Reynolds H.T."/>
            <person name="Vijayakumar V."/>
            <person name="Gluck-Thaler E."/>
            <person name="Korotkin H.B."/>
            <person name="Matheny P.B."/>
            <person name="Slot J.C."/>
        </authorList>
    </citation>
    <scope>NUCLEOTIDE SEQUENCE [LARGE SCALE GENOMIC DNA]</scope>
    <source>
        <strain evidence="1 2">2631</strain>
    </source>
</reference>
<proteinExistence type="predicted"/>
<dbReference type="Proteomes" id="UP000283269">
    <property type="component" value="Unassembled WGS sequence"/>
</dbReference>
<dbReference type="EMBL" id="NHYD01002185">
    <property type="protein sequence ID" value="PPQ87928.1"/>
    <property type="molecule type" value="Genomic_DNA"/>
</dbReference>
<gene>
    <name evidence="1" type="ORF">CVT25_001196</name>
</gene>
<keyword evidence="2" id="KW-1185">Reference proteome</keyword>
<organism evidence="1 2">
    <name type="scientific">Psilocybe cyanescens</name>
    <dbReference type="NCBI Taxonomy" id="93625"/>
    <lineage>
        <taxon>Eukaryota</taxon>
        <taxon>Fungi</taxon>
        <taxon>Dikarya</taxon>
        <taxon>Basidiomycota</taxon>
        <taxon>Agaricomycotina</taxon>
        <taxon>Agaricomycetes</taxon>
        <taxon>Agaricomycetidae</taxon>
        <taxon>Agaricales</taxon>
        <taxon>Agaricineae</taxon>
        <taxon>Strophariaceae</taxon>
        <taxon>Psilocybe</taxon>
    </lineage>
</organism>
<comment type="caution">
    <text evidence="1">The sequence shown here is derived from an EMBL/GenBank/DDBJ whole genome shotgun (WGS) entry which is preliminary data.</text>
</comment>
<dbReference type="InParanoid" id="A0A409XAV0"/>
<evidence type="ECO:0000313" key="1">
    <source>
        <dbReference type="EMBL" id="PPQ87928.1"/>
    </source>
</evidence>
<name>A0A409XAV0_PSICY</name>